<feature type="compositionally biased region" description="Polar residues" evidence="1">
    <location>
        <begin position="105"/>
        <end position="116"/>
    </location>
</feature>
<feature type="region of interest" description="Disordered" evidence="1">
    <location>
        <begin position="268"/>
        <end position="312"/>
    </location>
</feature>
<dbReference type="OrthoDB" id="721878at2759"/>
<feature type="compositionally biased region" description="Polar residues" evidence="1">
    <location>
        <begin position="286"/>
        <end position="304"/>
    </location>
</feature>
<dbReference type="PANTHER" id="PTHR47069">
    <property type="match status" value="1"/>
</dbReference>
<evidence type="ECO:0000313" key="3">
    <source>
        <dbReference type="Proteomes" id="UP000275267"/>
    </source>
</evidence>
<proteinExistence type="predicted"/>
<evidence type="ECO:0000313" key="2">
    <source>
        <dbReference type="EMBL" id="RLN32862.1"/>
    </source>
</evidence>
<feature type="region of interest" description="Disordered" evidence="1">
    <location>
        <begin position="1"/>
        <end position="116"/>
    </location>
</feature>
<name>A0A3L6T3M1_PANMI</name>
<evidence type="ECO:0000256" key="1">
    <source>
        <dbReference type="SAM" id="MobiDB-lite"/>
    </source>
</evidence>
<evidence type="ECO:0008006" key="4">
    <source>
        <dbReference type="Google" id="ProtNLM"/>
    </source>
</evidence>
<organism evidence="2 3">
    <name type="scientific">Panicum miliaceum</name>
    <name type="common">Proso millet</name>
    <name type="synonym">Broomcorn millet</name>
    <dbReference type="NCBI Taxonomy" id="4540"/>
    <lineage>
        <taxon>Eukaryota</taxon>
        <taxon>Viridiplantae</taxon>
        <taxon>Streptophyta</taxon>
        <taxon>Embryophyta</taxon>
        <taxon>Tracheophyta</taxon>
        <taxon>Spermatophyta</taxon>
        <taxon>Magnoliopsida</taxon>
        <taxon>Liliopsida</taxon>
        <taxon>Poales</taxon>
        <taxon>Poaceae</taxon>
        <taxon>PACMAD clade</taxon>
        <taxon>Panicoideae</taxon>
        <taxon>Panicodae</taxon>
        <taxon>Paniceae</taxon>
        <taxon>Panicinae</taxon>
        <taxon>Panicum</taxon>
        <taxon>Panicum sect. Panicum</taxon>
    </lineage>
</organism>
<dbReference type="Proteomes" id="UP000275267">
    <property type="component" value="Unassembled WGS sequence"/>
</dbReference>
<feature type="compositionally biased region" description="Acidic residues" evidence="1">
    <location>
        <begin position="16"/>
        <end position="25"/>
    </location>
</feature>
<reference evidence="3" key="1">
    <citation type="journal article" date="2019" name="Nat. Commun.">
        <title>The genome of broomcorn millet.</title>
        <authorList>
            <person name="Zou C."/>
            <person name="Miki D."/>
            <person name="Li D."/>
            <person name="Tang Q."/>
            <person name="Xiao L."/>
            <person name="Rajput S."/>
            <person name="Deng P."/>
            <person name="Jia W."/>
            <person name="Huang R."/>
            <person name="Zhang M."/>
            <person name="Sun Y."/>
            <person name="Hu J."/>
            <person name="Fu X."/>
            <person name="Schnable P.S."/>
            <person name="Li F."/>
            <person name="Zhang H."/>
            <person name="Feng B."/>
            <person name="Zhu X."/>
            <person name="Liu R."/>
            <person name="Schnable J.C."/>
            <person name="Zhu J.-K."/>
            <person name="Zhang H."/>
        </authorList>
    </citation>
    <scope>NUCLEOTIDE SEQUENCE [LARGE SCALE GENOMIC DNA]</scope>
</reference>
<gene>
    <name evidence="2" type="ORF">C2845_PM03G27250</name>
</gene>
<dbReference type="EMBL" id="PQIB02000002">
    <property type="protein sequence ID" value="RLN32862.1"/>
    <property type="molecule type" value="Genomic_DNA"/>
</dbReference>
<protein>
    <recommendedName>
        <fullName evidence="4">Myb/SANT-like domain-containing protein</fullName>
    </recommendedName>
</protein>
<accession>A0A3L6T3M1</accession>
<sequence length="447" mass="49241">MADTSRNVLNLFDDSQAGEEEDEFFGDGSQATPFPGLGEYQRMLQSDEAPARRRSGKHVVTAQARGRSAGRGAGGRRSASSVDVPPRPARSGAARGGGGVVRTRSQANAVRAQSASRINVDDDEDCYGSMSMGAGGSNMRLNSDEEEDDDDENICKDFRRICGKNYNVKAMKNRYTQAKVLATWWKEVRLKSSGLGQGPNGEILSSETWWINNTKGKSECYKVFKDRMPPYFDDLVMIFEHVTVDGSSAYCPGFEQADKGSGVARDLYDLTGEDDPYSPMSIGTKGPTNSGSKRPSNTATTGESPTKKTKSPMVKALRGLVAEIKIDREEGKKREDNYAKREEARSRAIVTAQAQIMEQKWLAIQAEMDECVALAKECGPWIAATMDQWAEEDEEEEEEEAAAAKRRKNLVFSAAELIGMYHLENMAIKEMSTNKLKRVDTIGLYGH</sequence>
<comment type="caution">
    <text evidence="2">The sequence shown here is derived from an EMBL/GenBank/DDBJ whole genome shotgun (WGS) entry which is preliminary data.</text>
</comment>
<dbReference type="AlphaFoldDB" id="A0A3L6T3M1"/>
<keyword evidence="3" id="KW-1185">Reference proteome</keyword>
<dbReference type="PANTHER" id="PTHR47069:SF12">
    <property type="entry name" value="OS01G0545800 PROTEIN"/>
    <property type="match status" value="1"/>
</dbReference>